<dbReference type="AlphaFoldDB" id="A0A9E7K2M2"/>
<protein>
    <submittedName>
        <fullName evidence="2">Uncharacterized protein</fullName>
    </submittedName>
</protein>
<evidence type="ECO:0000313" key="3">
    <source>
        <dbReference type="Proteomes" id="UP001055439"/>
    </source>
</evidence>
<keyword evidence="3" id="KW-1185">Reference proteome</keyword>
<proteinExistence type="predicted"/>
<evidence type="ECO:0000313" key="2">
    <source>
        <dbReference type="EMBL" id="URE04043.1"/>
    </source>
</evidence>
<dbReference type="EMBL" id="CP097507">
    <property type="protein sequence ID" value="URE04043.1"/>
    <property type="molecule type" value="Genomic_DNA"/>
</dbReference>
<reference evidence="2" key="1">
    <citation type="submission" date="2022-05" db="EMBL/GenBank/DDBJ databases">
        <title>The Musa troglodytarum L. genome provides insights into the mechanism of non-climacteric behaviour and enrichment of carotenoids.</title>
        <authorList>
            <person name="Wang J."/>
        </authorList>
    </citation>
    <scope>NUCLEOTIDE SEQUENCE</scope>
    <source>
        <tissue evidence="2">Leaf</tissue>
    </source>
</reference>
<evidence type="ECO:0000256" key="1">
    <source>
        <dbReference type="SAM" id="MobiDB-lite"/>
    </source>
</evidence>
<accession>A0A9E7K2M2</accession>
<feature type="region of interest" description="Disordered" evidence="1">
    <location>
        <begin position="1"/>
        <end position="28"/>
    </location>
</feature>
<organism evidence="2 3">
    <name type="scientific">Musa troglodytarum</name>
    <name type="common">fe'i banana</name>
    <dbReference type="NCBI Taxonomy" id="320322"/>
    <lineage>
        <taxon>Eukaryota</taxon>
        <taxon>Viridiplantae</taxon>
        <taxon>Streptophyta</taxon>
        <taxon>Embryophyta</taxon>
        <taxon>Tracheophyta</taxon>
        <taxon>Spermatophyta</taxon>
        <taxon>Magnoliopsida</taxon>
        <taxon>Liliopsida</taxon>
        <taxon>Zingiberales</taxon>
        <taxon>Musaceae</taxon>
        <taxon>Musa</taxon>
    </lineage>
</organism>
<dbReference type="Proteomes" id="UP001055439">
    <property type="component" value="Chromosome 5"/>
</dbReference>
<name>A0A9E7K2M2_9LILI</name>
<gene>
    <name evidence="2" type="ORF">MUK42_33984</name>
</gene>
<sequence length="69" mass="7353">MKDSALMLSGDRSGLAGTEESPPMPFLESRSPSLSLRLFLNGPVVGGFAKGIICIGELEVLQVIKLQHI</sequence>